<name>A0A8H9C6R7_9HYPH</name>
<dbReference type="AlphaFoldDB" id="A0A8H9C6R7"/>
<dbReference type="RefSeq" id="WP_207178482.1">
    <property type="nucleotide sequence ID" value="NZ_AP024145.1"/>
</dbReference>
<dbReference type="EMBL" id="AP024145">
    <property type="protein sequence ID" value="BCM85517.1"/>
    <property type="molecule type" value="Genomic_DNA"/>
</dbReference>
<evidence type="ECO:0000313" key="1">
    <source>
        <dbReference type="EMBL" id="BCM85517.1"/>
    </source>
</evidence>
<dbReference type="Proteomes" id="UP000663508">
    <property type="component" value="Chromosome"/>
</dbReference>
<reference evidence="1" key="1">
    <citation type="submission" date="2020-11" db="EMBL/GenBank/DDBJ databases">
        <title>Complete genome sequence of a novel pathogenic Methylobacterium strain isolated from rice in Vietnam.</title>
        <authorList>
            <person name="Lai K."/>
            <person name="Okazaki S."/>
            <person name="Higashi K."/>
            <person name="Mori H."/>
            <person name="Toyoda A."/>
            <person name="Kurokawa K."/>
        </authorList>
    </citation>
    <scope>NUCLEOTIDE SEQUENCE</scope>
    <source>
        <strain evidence="1">VL1</strain>
    </source>
</reference>
<protein>
    <submittedName>
        <fullName evidence="1">Uncharacterized protein</fullName>
    </submittedName>
</protein>
<accession>A0A8H9C6R7</accession>
<proteinExistence type="predicted"/>
<evidence type="ECO:0000313" key="2">
    <source>
        <dbReference type="Proteomes" id="UP000663508"/>
    </source>
</evidence>
<organism evidence="1 2">
    <name type="scientific">Methylobacterium indicum</name>
    <dbReference type="NCBI Taxonomy" id="1775910"/>
    <lineage>
        <taxon>Bacteria</taxon>
        <taxon>Pseudomonadati</taxon>
        <taxon>Pseudomonadota</taxon>
        <taxon>Alphaproteobacteria</taxon>
        <taxon>Hyphomicrobiales</taxon>
        <taxon>Methylobacteriaceae</taxon>
        <taxon>Methylobacterium</taxon>
    </lineage>
</organism>
<gene>
    <name evidence="1" type="ORF">mvi_39780</name>
</gene>
<sequence>MAAGPVLCPDEALADRRSRTVFVPSLFAEQRAALAALGPITVELRGGGVLETVPLVGGAA</sequence>
<dbReference type="KEGG" id="mind:mvi_39780"/>